<dbReference type="SUPFAM" id="SSF56112">
    <property type="entry name" value="Protein kinase-like (PK-like)"/>
    <property type="match status" value="2"/>
</dbReference>
<dbReference type="InterPro" id="IPR001245">
    <property type="entry name" value="Ser-Thr/Tyr_kinase_cat_dom"/>
</dbReference>
<dbReference type="InterPro" id="IPR011009">
    <property type="entry name" value="Kinase-like_dom_sf"/>
</dbReference>
<accession>A0ABP0V543</accession>
<name>A0ABP0V543_9BRYO</name>
<keyword evidence="3" id="KW-1185">Reference proteome</keyword>
<evidence type="ECO:0000313" key="2">
    <source>
        <dbReference type="EMBL" id="CAK9237440.1"/>
    </source>
</evidence>
<evidence type="ECO:0000313" key="3">
    <source>
        <dbReference type="Proteomes" id="UP001497512"/>
    </source>
</evidence>
<dbReference type="EMBL" id="OZ019901">
    <property type="protein sequence ID" value="CAK9237440.1"/>
    <property type="molecule type" value="Genomic_DNA"/>
</dbReference>
<organism evidence="2 3">
    <name type="scientific">Sphagnum troendelagicum</name>
    <dbReference type="NCBI Taxonomy" id="128251"/>
    <lineage>
        <taxon>Eukaryota</taxon>
        <taxon>Viridiplantae</taxon>
        <taxon>Streptophyta</taxon>
        <taxon>Embryophyta</taxon>
        <taxon>Bryophyta</taxon>
        <taxon>Sphagnophytina</taxon>
        <taxon>Sphagnopsida</taxon>
        <taxon>Sphagnales</taxon>
        <taxon>Sphagnaceae</taxon>
        <taxon>Sphagnum</taxon>
    </lineage>
</organism>
<sequence length="690" mass="78632">MSCGQLLVAQWTHKDWWMSVIKSSDSASLDKKVILHLREFLACVNVLVEMTTNMTYGHALDSLDSSVQQACQRDIQDLILSTKQYGRAAKVWKTNCINKEAAEKEARLSSKLRHPNVAQFIGYGVKENQPIIISEFMSTDLRRYLDEKKKNAGEGPPLPLLVAMNILLQIAEAMNYLHENAMMHRDLKANNVLINVVEGPDGQLSSSFVQVKLTDFGESKLKLYDSGYTTPMVGTTRWRAPEVFEVEENREKYTKSADVYSFSMLCFEVLTGDVPFKDKPLGTLLQSIRDGVRPQLPHADYCPDYLSALIEKCWATNAVERPQFPIICQLLVDYKARVLKHPCGQEDVPPDYRQNLQAVDLADTDYVTYILEDDNNHRAREPATSLLQQVQSLSVDRPYSKFSLKELMAATTNFSRNWVRRVDWGELYRGELQDGRPVAIMCLNQEEPTKEKRFLTEIEINTCLSHANIVSLIGYCVEKARLILVYHFLPEGTLDDHLHGEEVLEWEDRYKIAVGICKALVYLHDGSPRPVIHMNVKPANFFLSHDFQPQLSSFGLAKWAPKRPMYIRCNDVVRTHGYVDPEYLTAGIFSDKYDVYSFGVVLLELITGRKGIDGTRPQGEQYLMAWARPLLDERNLHELVDARLGSTYNVCQMQAMISAAALCVQDSSQQRPKISEVMKMLEEFSDTEED</sequence>
<gene>
    <name evidence="2" type="ORF">CSSPTR1EN2_LOCUS23704</name>
</gene>
<dbReference type="InterPro" id="IPR000719">
    <property type="entry name" value="Prot_kinase_dom"/>
</dbReference>
<feature type="domain" description="Protein kinase" evidence="1">
    <location>
        <begin position="413"/>
        <end position="685"/>
    </location>
</feature>
<dbReference type="SMART" id="SM00220">
    <property type="entry name" value="S_TKc"/>
    <property type="match status" value="2"/>
</dbReference>
<dbReference type="InterPro" id="IPR008271">
    <property type="entry name" value="Ser/Thr_kinase_AS"/>
</dbReference>
<dbReference type="Proteomes" id="UP001497512">
    <property type="component" value="Chromosome 9"/>
</dbReference>
<dbReference type="Gene3D" id="1.10.510.10">
    <property type="entry name" value="Transferase(Phosphotransferase) domain 1"/>
    <property type="match status" value="2"/>
</dbReference>
<dbReference type="PANTHER" id="PTHR47987">
    <property type="entry name" value="OS08G0249100 PROTEIN"/>
    <property type="match status" value="1"/>
</dbReference>
<dbReference type="Gene3D" id="3.30.200.20">
    <property type="entry name" value="Phosphorylase Kinase, domain 1"/>
    <property type="match status" value="1"/>
</dbReference>
<dbReference type="PROSITE" id="PS00108">
    <property type="entry name" value="PROTEIN_KINASE_ST"/>
    <property type="match status" value="1"/>
</dbReference>
<reference evidence="2" key="1">
    <citation type="submission" date="2024-02" db="EMBL/GenBank/DDBJ databases">
        <authorList>
            <consortium name="ELIXIR-Norway"/>
            <consortium name="Elixir Norway"/>
        </authorList>
    </citation>
    <scope>NUCLEOTIDE SEQUENCE</scope>
</reference>
<dbReference type="InterPro" id="IPR046958">
    <property type="entry name" value="RBK1/2/STUNTED"/>
</dbReference>
<protein>
    <recommendedName>
        <fullName evidence="1">Protein kinase domain-containing protein</fullName>
    </recommendedName>
</protein>
<evidence type="ECO:0000259" key="1">
    <source>
        <dbReference type="PROSITE" id="PS50011"/>
    </source>
</evidence>
<proteinExistence type="predicted"/>
<dbReference type="PROSITE" id="PS50011">
    <property type="entry name" value="PROTEIN_KINASE_DOM"/>
    <property type="match status" value="2"/>
</dbReference>
<dbReference type="Pfam" id="PF00069">
    <property type="entry name" value="Pkinase"/>
    <property type="match status" value="1"/>
</dbReference>
<feature type="domain" description="Protein kinase" evidence="1">
    <location>
        <begin position="45"/>
        <end position="344"/>
    </location>
</feature>
<dbReference type="PANTHER" id="PTHR47987:SF11">
    <property type="entry name" value="RECEPTOR-LIKE CYTOSOLIC SERINE_THREONINE-PROTEIN KINASE RBK1 ISOFORM X1"/>
    <property type="match status" value="1"/>
</dbReference>
<dbReference type="Pfam" id="PF07714">
    <property type="entry name" value="PK_Tyr_Ser-Thr"/>
    <property type="match status" value="1"/>
</dbReference>